<name>A0A8S5ND97_9CAUD</name>
<reference evidence="1" key="1">
    <citation type="journal article" date="2021" name="Proc. Natl. Acad. Sci. U.S.A.">
        <title>A Catalog of Tens of Thousands of Viruses from Human Metagenomes Reveals Hidden Associations with Chronic Diseases.</title>
        <authorList>
            <person name="Tisza M.J."/>
            <person name="Buck C.B."/>
        </authorList>
    </citation>
    <scope>NUCLEOTIDE SEQUENCE</scope>
    <source>
        <strain evidence="1">CtPZa1</strain>
    </source>
</reference>
<dbReference type="EMBL" id="BK015143">
    <property type="protein sequence ID" value="DAD92781.1"/>
    <property type="molecule type" value="Genomic_DNA"/>
</dbReference>
<evidence type="ECO:0000313" key="1">
    <source>
        <dbReference type="EMBL" id="DAD92781.1"/>
    </source>
</evidence>
<proteinExistence type="predicted"/>
<protein>
    <submittedName>
        <fullName evidence="1">Uncharacterized protein</fullName>
    </submittedName>
</protein>
<organism evidence="1">
    <name type="scientific">Siphoviridae sp. ctPZa1</name>
    <dbReference type="NCBI Taxonomy" id="2826323"/>
    <lineage>
        <taxon>Viruses</taxon>
        <taxon>Duplodnaviria</taxon>
        <taxon>Heunggongvirae</taxon>
        <taxon>Uroviricota</taxon>
        <taxon>Caudoviricetes</taxon>
    </lineage>
</organism>
<accession>A0A8S5ND97</accession>
<sequence length="35" mass="4408">MILTLYVNLVNEVFNIVVKFVYKKIKRRWKDDRYC</sequence>